<dbReference type="Proteomes" id="UP000504637">
    <property type="component" value="Unplaced"/>
</dbReference>
<protein>
    <submittedName>
        <fullName evidence="2">Uncharacterized protein</fullName>
    </submittedName>
</protein>
<dbReference type="GeneID" id="54365567"/>
<proteinExistence type="predicted"/>
<dbReference type="OrthoDB" id="5078203at2759"/>
<dbReference type="AlphaFoldDB" id="A0A6J3M248"/>
<evidence type="ECO:0000313" key="2">
    <source>
        <dbReference type="RefSeq" id="XP_033458605.1"/>
    </source>
</evidence>
<organism evidence="2">
    <name type="scientific">Dissoconium aciculare CBS 342.82</name>
    <dbReference type="NCBI Taxonomy" id="1314786"/>
    <lineage>
        <taxon>Eukaryota</taxon>
        <taxon>Fungi</taxon>
        <taxon>Dikarya</taxon>
        <taxon>Ascomycota</taxon>
        <taxon>Pezizomycotina</taxon>
        <taxon>Dothideomycetes</taxon>
        <taxon>Dothideomycetidae</taxon>
        <taxon>Mycosphaerellales</taxon>
        <taxon>Dissoconiaceae</taxon>
        <taxon>Dissoconium</taxon>
    </lineage>
</organism>
<accession>A0A6J3M248</accession>
<reference evidence="2" key="3">
    <citation type="submission" date="2025-08" db="UniProtKB">
        <authorList>
            <consortium name="RefSeq"/>
        </authorList>
    </citation>
    <scope>IDENTIFICATION</scope>
    <source>
        <strain evidence="2">CBS 342.82</strain>
    </source>
</reference>
<keyword evidence="1" id="KW-1185">Reference proteome</keyword>
<dbReference type="Gene3D" id="1.25.40.470">
    <property type="match status" value="1"/>
</dbReference>
<reference evidence="2" key="2">
    <citation type="submission" date="2020-04" db="EMBL/GenBank/DDBJ databases">
        <authorList>
            <consortium name="NCBI Genome Project"/>
        </authorList>
    </citation>
    <scope>NUCLEOTIDE SEQUENCE</scope>
    <source>
        <strain evidence="2">CBS 342.82</strain>
    </source>
</reference>
<dbReference type="RefSeq" id="XP_033458605.1">
    <property type="nucleotide sequence ID" value="XM_033607768.1"/>
</dbReference>
<reference evidence="2" key="1">
    <citation type="submission" date="2020-01" db="EMBL/GenBank/DDBJ databases">
        <authorList>
            <consortium name="DOE Joint Genome Institute"/>
            <person name="Haridas S."/>
            <person name="Albert R."/>
            <person name="Binder M."/>
            <person name="Bloem J."/>
            <person name="Labutti K."/>
            <person name="Salamov A."/>
            <person name="Andreopoulos B."/>
            <person name="Baker S.E."/>
            <person name="Barry K."/>
            <person name="Bills G."/>
            <person name="Bluhm B.H."/>
            <person name="Cannon C."/>
            <person name="Castanera R."/>
            <person name="Culley D.E."/>
            <person name="Daum C."/>
            <person name="Ezra D."/>
            <person name="Gonzalez J.B."/>
            <person name="Henrissat B."/>
            <person name="Kuo A."/>
            <person name="Liang C."/>
            <person name="Lipzen A."/>
            <person name="Lutzoni F."/>
            <person name="Magnuson J."/>
            <person name="Mondo S."/>
            <person name="Nolan M."/>
            <person name="Ohm R."/>
            <person name="Pangilinan J."/>
            <person name="Park H.-J."/>
            <person name="Ramirez L."/>
            <person name="Alfaro M."/>
            <person name="Sun H."/>
            <person name="Tritt A."/>
            <person name="Yoshinaga Y."/>
            <person name="Zwiers L.-H."/>
            <person name="Turgeon B.G."/>
            <person name="Goodwin S.B."/>
            <person name="Spatafora J.W."/>
            <person name="Crous P.W."/>
            <person name="Grigoriev I.V."/>
        </authorList>
    </citation>
    <scope>NUCLEOTIDE SEQUENCE</scope>
    <source>
        <strain evidence="2">CBS 342.82</strain>
    </source>
</reference>
<gene>
    <name evidence="2" type="ORF">K489DRAFT_411021</name>
</gene>
<name>A0A6J3M248_9PEZI</name>
<evidence type="ECO:0000313" key="1">
    <source>
        <dbReference type="Proteomes" id="UP000504637"/>
    </source>
</evidence>
<sequence>MANTLFPAALVRMRNLPTSTIEIAEEPALPEVMLSEMLRKVFGWEEDIRSLLRTEWHSHRPGSMERTILQCWLGENLVDHSGQNESAGRSLDVDCMMLALRTSGREDLVAKMSLAQRLKDEGDVHLAAALHVSMGQTDAATGMYISSGLWMEAILLAALHWPQEWQRIAGFLRGWTASMLAECDELRGRAARCISSSEIKPKQHWAPLL</sequence>